<accession>A0A1T5ER91</accession>
<dbReference type="OrthoDB" id="775752at2"/>
<reference evidence="3" key="1">
    <citation type="submission" date="2017-02" db="EMBL/GenBank/DDBJ databases">
        <authorList>
            <person name="Varghese N."/>
            <person name="Submissions S."/>
        </authorList>
    </citation>
    <scope>NUCLEOTIDE SEQUENCE [LARGE SCALE GENOMIC DNA]</scope>
    <source>
        <strain evidence="3">DSM 22385</strain>
    </source>
</reference>
<organism evidence="2 3">
    <name type="scientific">Daejeonella lutea</name>
    <dbReference type="NCBI Taxonomy" id="572036"/>
    <lineage>
        <taxon>Bacteria</taxon>
        <taxon>Pseudomonadati</taxon>
        <taxon>Bacteroidota</taxon>
        <taxon>Sphingobacteriia</taxon>
        <taxon>Sphingobacteriales</taxon>
        <taxon>Sphingobacteriaceae</taxon>
        <taxon>Daejeonella</taxon>
    </lineage>
</organism>
<dbReference type="STRING" id="572036.SAMN05661099_3155"/>
<keyword evidence="3" id="KW-1185">Reference proteome</keyword>
<evidence type="ECO:0000313" key="2">
    <source>
        <dbReference type="EMBL" id="SKB86483.1"/>
    </source>
</evidence>
<sequence length="161" mass="17303">MKRSKLILLTFISFISFASVAQEKLASTEKEKAKPVKAERPFSVIEKGALLSKATFRKDTKASGNVIEIEALNTSGGSVSMGNSGGQLAKAVMPPATISDITSITGNYLSTRDVSKSGRGVVMQLVDVNFPYRGRISVSGQILEFEIKDPGFWKISLAVSE</sequence>
<dbReference type="EMBL" id="FUYR01000004">
    <property type="protein sequence ID" value="SKB86483.1"/>
    <property type="molecule type" value="Genomic_DNA"/>
</dbReference>
<name>A0A1T5ER91_9SPHI</name>
<evidence type="ECO:0000256" key="1">
    <source>
        <dbReference type="SAM" id="SignalP"/>
    </source>
</evidence>
<feature type="signal peptide" evidence="1">
    <location>
        <begin position="1"/>
        <end position="21"/>
    </location>
</feature>
<keyword evidence="1" id="KW-0732">Signal</keyword>
<evidence type="ECO:0000313" key="3">
    <source>
        <dbReference type="Proteomes" id="UP000189981"/>
    </source>
</evidence>
<dbReference type="AlphaFoldDB" id="A0A1T5ER91"/>
<dbReference type="RefSeq" id="WP_139377507.1">
    <property type="nucleotide sequence ID" value="NZ_FUYR01000004.1"/>
</dbReference>
<protein>
    <submittedName>
        <fullName evidence="2">Uncharacterized protein</fullName>
    </submittedName>
</protein>
<gene>
    <name evidence="2" type="ORF">SAMN05661099_3155</name>
</gene>
<dbReference type="Proteomes" id="UP000189981">
    <property type="component" value="Unassembled WGS sequence"/>
</dbReference>
<feature type="chain" id="PRO_5012504668" evidence="1">
    <location>
        <begin position="22"/>
        <end position="161"/>
    </location>
</feature>
<proteinExistence type="predicted"/>